<reference evidence="3 4" key="1">
    <citation type="journal article" date="2020" name="G3 (Bethesda)">
        <title>Improved Reference Genome for Cyclotella cryptica CCMP332, a Model for Cell Wall Morphogenesis, Salinity Adaptation, and Lipid Production in Diatoms (Bacillariophyta).</title>
        <authorList>
            <person name="Roberts W.R."/>
            <person name="Downey K.M."/>
            <person name="Ruck E.C."/>
            <person name="Traller J.C."/>
            <person name="Alverson A.J."/>
        </authorList>
    </citation>
    <scope>NUCLEOTIDE SEQUENCE [LARGE SCALE GENOMIC DNA]</scope>
    <source>
        <strain evidence="3 4">CCMP332</strain>
    </source>
</reference>
<feature type="signal peptide" evidence="1">
    <location>
        <begin position="1"/>
        <end position="22"/>
    </location>
</feature>
<evidence type="ECO:0000256" key="1">
    <source>
        <dbReference type="SAM" id="SignalP"/>
    </source>
</evidence>
<gene>
    <name evidence="3" type="ORF">HJC23_007265</name>
</gene>
<feature type="domain" description="N-acetyltransferase" evidence="2">
    <location>
        <begin position="216"/>
        <end position="379"/>
    </location>
</feature>
<proteinExistence type="predicted"/>
<evidence type="ECO:0000259" key="2">
    <source>
        <dbReference type="PROSITE" id="PS51186"/>
    </source>
</evidence>
<dbReference type="AlphaFoldDB" id="A0ABD3PZI8"/>
<comment type="caution">
    <text evidence="3">The sequence shown here is derived from an EMBL/GenBank/DDBJ whole genome shotgun (WGS) entry which is preliminary data.</text>
</comment>
<feature type="chain" id="PRO_5044861639" description="N-acetyltransferase domain-containing protein" evidence="1">
    <location>
        <begin position="23"/>
        <end position="389"/>
    </location>
</feature>
<name>A0ABD3PZI8_9STRA</name>
<dbReference type="EMBL" id="JABMIG020000090">
    <property type="protein sequence ID" value="KAL3793525.1"/>
    <property type="molecule type" value="Genomic_DNA"/>
</dbReference>
<sequence>MNSQQLFVVTAISILCLLTVRSSTFLCQAFSQPRERIILKNSAVSKRIPSHLNLFQSILQIPNASDSTPSTSGSAAPKSRIPEKELHVLNKGFGVGNVPPLPYSFDLLPTNMDGDSITNQATKLVIRHLEEEDIPLILPEVVREFGSLISASQSKPTQPGDEVATQIENFVFSLTVLIGLTQRVRRRKKGYPGDGFNGTESHCPDHNVICIVERIPIIREESTDTEDFSEQIVGIGELSWQPPNPNRNAPPFVLPYFIKRLFAKFASSVDENGTALDTPRGYISNVLVYKNRRGLGYGRVLMAALEGIARMWGCSDVRLHVDADEKSGKIAQGLYRKLGYVGVPDRRSTNNMRGESRVGYEWMGPSLANEGLYMVEGVPLVYMRKVLEG</sequence>
<dbReference type="Pfam" id="PF00583">
    <property type="entry name" value="Acetyltransf_1"/>
    <property type="match status" value="1"/>
</dbReference>
<organism evidence="3 4">
    <name type="scientific">Cyclotella cryptica</name>
    <dbReference type="NCBI Taxonomy" id="29204"/>
    <lineage>
        <taxon>Eukaryota</taxon>
        <taxon>Sar</taxon>
        <taxon>Stramenopiles</taxon>
        <taxon>Ochrophyta</taxon>
        <taxon>Bacillariophyta</taxon>
        <taxon>Coscinodiscophyceae</taxon>
        <taxon>Thalassiosirophycidae</taxon>
        <taxon>Stephanodiscales</taxon>
        <taxon>Stephanodiscaceae</taxon>
        <taxon>Cyclotella</taxon>
    </lineage>
</organism>
<dbReference type="SUPFAM" id="SSF55729">
    <property type="entry name" value="Acyl-CoA N-acyltransferases (Nat)"/>
    <property type="match status" value="1"/>
</dbReference>
<keyword evidence="4" id="KW-1185">Reference proteome</keyword>
<dbReference type="Proteomes" id="UP001516023">
    <property type="component" value="Unassembled WGS sequence"/>
</dbReference>
<evidence type="ECO:0000313" key="3">
    <source>
        <dbReference type="EMBL" id="KAL3793525.1"/>
    </source>
</evidence>
<dbReference type="Gene3D" id="3.40.630.30">
    <property type="match status" value="1"/>
</dbReference>
<dbReference type="PROSITE" id="PS51186">
    <property type="entry name" value="GNAT"/>
    <property type="match status" value="1"/>
</dbReference>
<protein>
    <recommendedName>
        <fullName evidence="2">N-acetyltransferase domain-containing protein</fullName>
    </recommendedName>
</protein>
<dbReference type="CDD" id="cd04301">
    <property type="entry name" value="NAT_SF"/>
    <property type="match status" value="1"/>
</dbReference>
<dbReference type="InterPro" id="IPR000182">
    <property type="entry name" value="GNAT_dom"/>
</dbReference>
<dbReference type="InterPro" id="IPR016181">
    <property type="entry name" value="Acyl_CoA_acyltransferase"/>
</dbReference>
<evidence type="ECO:0000313" key="4">
    <source>
        <dbReference type="Proteomes" id="UP001516023"/>
    </source>
</evidence>
<accession>A0ABD3PZI8</accession>
<keyword evidence="1" id="KW-0732">Signal</keyword>